<reference evidence="1" key="1">
    <citation type="journal article" date="2021" name="Proc. Natl. Acad. Sci. U.S.A.">
        <title>Global biogeography of chemosynthetic symbionts reveals both localized and globally distributed symbiont groups. .</title>
        <authorList>
            <person name="Osvatic J.T."/>
            <person name="Wilkins L.G.E."/>
            <person name="Leibrecht L."/>
            <person name="Leray M."/>
            <person name="Zauner S."/>
            <person name="Polzin J."/>
            <person name="Camacho Y."/>
            <person name="Gros O."/>
            <person name="van Gils J.A."/>
            <person name="Eisen J.A."/>
            <person name="Petersen J.M."/>
            <person name="Yuen B."/>
        </authorList>
    </citation>
    <scope>NUCLEOTIDE SEQUENCE</scope>
    <source>
        <strain evidence="1">MAGclacostrist064TRANS</strain>
    </source>
</reference>
<dbReference type="InterPro" id="IPR024364">
    <property type="entry name" value="Baseplate_phage_T4-like"/>
</dbReference>
<sequence length="232" mass="26175">MSQLKNIKTIEMEYDDTIPSTGERVKLTPFRVGDEKVLLAASESKDSKQMANAMIQVIDNCVRGITTPLAHFDYEYLFLKLRSISVGEVAEVQVQCKHCETMNPVSIDLSKIKVHKNDSHSRVVKINQNLGFEMKYPNIEEAASITGEGLDAVLDTICKSVTKVYHGDETIDISPAEVKDLKELLESLTSSQFTKFQDFFETMPKLYEEVNFTCSGCSTHNEQRLEGLQSFF</sequence>
<organism evidence="1 2">
    <name type="scientific">Candidatus Thiodiazotropha taylori</name>
    <dbReference type="NCBI Taxonomy" id="2792791"/>
    <lineage>
        <taxon>Bacteria</taxon>
        <taxon>Pseudomonadati</taxon>
        <taxon>Pseudomonadota</taxon>
        <taxon>Gammaproteobacteria</taxon>
        <taxon>Chromatiales</taxon>
        <taxon>Sedimenticolaceae</taxon>
        <taxon>Candidatus Thiodiazotropha</taxon>
    </lineage>
</organism>
<dbReference type="EMBL" id="JAEPCM010000016">
    <property type="protein sequence ID" value="MCG7944864.1"/>
    <property type="molecule type" value="Genomic_DNA"/>
</dbReference>
<dbReference type="Proteomes" id="UP000886667">
    <property type="component" value="Unassembled WGS sequence"/>
</dbReference>
<evidence type="ECO:0000313" key="1">
    <source>
        <dbReference type="EMBL" id="MCG7944864.1"/>
    </source>
</evidence>
<name>A0A9E4K9B5_9GAMM</name>
<accession>A0A9E4K9B5</accession>
<evidence type="ECO:0000313" key="2">
    <source>
        <dbReference type="Proteomes" id="UP000886667"/>
    </source>
</evidence>
<protein>
    <submittedName>
        <fullName evidence="1">Gp26 family baseplate hub assembly chaperone</fullName>
    </submittedName>
</protein>
<gene>
    <name evidence="1" type="ORF">JAZ07_00800</name>
</gene>
<dbReference type="Pfam" id="PF12322">
    <property type="entry name" value="T4_baseplate"/>
    <property type="match status" value="1"/>
</dbReference>
<comment type="caution">
    <text evidence="1">The sequence shown here is derived from an EMBL/GenBank/DDBJ whole genome shotgun (WGS) entry which is preliminary data.</text>
</comment>
<dbReference type="AlphaFoldDB" id="A0A9E4K9B5"/>
<proteinExistence type="predicted"/>